<evidence type="ECO:0000313" key="1">
    <source>
        <dbReference type="EMBL" id="WPC03509.1"/>
    </source>
</evidence>
<gene>
    <name evidence="1" type="ORF">SBP02_12005</name>
</gene>
<sequence>MSTAIDLVLIDQVEQERRRIAQEMGFMTEEMVVSLTKATSKTVEDWRKRGNGPAHIRFGNAYFYEVSDVKDFMKSLKKERGREAIYRSI</sequence>
<dbReference type="InterPro" id="IPR009061">
    <property type="entry name" value="DNA-bd_dom_put_sf"/>
</dbReference>
<protein>
    <recommendedName>
        <fullName evidence="3">Helix-turn-helix domain-containing protein</fullName>
    </recommendedName>
</protein>
<dbReference type="EMBL" id="CP137892">
    <property type="protein sequence ID" value="WPC03509.1"/>
    <property type="molecule type" value="Genomic_DNA"/>
</dbReference>
<evidence type="ECO:0008006" key="3">
    <source>
        <dbReference type="Google" id="ProtNLM"/>
    </source>
</evidence>
<organism evidence="1 2">
    <name type="scientific">Pseudomonas benzenivorans</name>
    <dbReference type="NCBI Taxonomy" id="556533"/>
    <lineage>
        <taxon>Bacteria</taxon>
        <taxon>Pseudomonadati</taxon>
        <taxon>Pseudomonadota</taxon>
        <taxon>Gammaproteobacteria</taxon>
        <taxon>Pseudomonadales</taxon>
        <taxon>Pseudomonadaceae</taxon>
        <taxon>Pseudomonas</taxon>
    </lineage>
</organism>
<keyword evidence="2" id="KW-1185">Reference proteome</keyword>
<dbReference type="SUPFAM" id="SSF46955">
    <property type="entry name" value="Putative DNA-binding domain"/>
    <property type="match status" value="1"/>
</dbReference>
<name>A0ABZ0PQS8_9PSED</name>
<dbReference type="Proteomes" id="UP001305928">
    <property type="component" value="Chromosome"/>
</dbReference>
<dbReference type="RefSeq" id="WP_318642011.1">
    <property type="nucleotide sequence ID" value="NZ_CP137892.1"/>
</dbReference>
<accession>A0ABZ0PQS8</accession>
<reference evidence="1 2" key="1">
    <citation type="submission" date="2023-11" db="EMBL/GenBank/DDBJ databases">
        <title>Complete genome of Pseudomonas benzenivorans BA3361.</title>
        <authorList>
            <person name="Shin S.Y."/>
            <person name="Song J."/>
            <person name="Kang H."/>
        </authorList>
    </citation>
    <scope>NUCLEOTIDE SEQUENCE [LARGE SCALE GENOMIC DNA]</scope>
    <source>
        <strain evidence="1 2">HNIBRBA3361</strain>
    </source>
</reference>
<proteinExistence type="predicted"/>
<evidence type="ECO:0000313" key="2">
    <source>
        <dbReference type="Proteomes" id="UP001305928"/>
    </source>
</evidence>